<dbReference type="Gene3D" id="1.10.150.240">
    <property type="entry name" value="Putative phosphatase, domain 2"/>
    <property type="match status" value="1"/>
</dbReference>
<evidence type="ECO:0000256" key="3">
    <source>
        <dbReference type="ARBA" id="ARBA00006171"/>
    </source>
</evidence>
<dbReference type="Pfam" id="PF13419">
    <property type="entry name" value="HAD_2"/>
    <property type="match status" value="1"/>
</dbReference>
<name>A0A2P2DX19_9LEPT</name>
<dbReference type="SFLD" id="SFLDG01129">
    <property type="entry name" value="C1.5:_HAD__Beta-PGM__Phosphata"/>
    <property type="match status" value="1"/>
</dbReference>
<dbReference type="PANTHER" id="PTHR43434:SF1">
    <property type="entry name" value="PHOSPHOGLYCOLATE PHOSPHATASE"/>
    <property type="match status" value="1"/>
</dbReference>
<sequence>MLAFDVDGTLFSSESIIFQTYVQAIEEFAAKTGKITKLPSHEAIMAEIGKPVKTIFENLLPDLSPEEREGISHRVLELLCDSIRNGGGDFYAGVGSTIHHLKEKGYTITCASNGRRAYVETVLETAGVLAYFEPILVVNQEHILTKGDIVSEYLKKYQLSPESLVLIGDRYSDWEAARNNGCRFAFCSYGHANPGEIPDFDWEFADLFALKEFF</sequence>
<keyword evidence="6" id="KW-1185">Reference proteome</keyword>
<dbReference type="InterPro" id="IPR023198">
    <property type="entry name" value="PGP-like_dom2"/>
</dbReference>
<reference evidence="5 6" key="1">
    <citation type="submission" date="2018-02" db="EMBL/GenBank/DDBJ databases">
        <title>Novel Leptospira species isolated from soil and water in Japan.</title>
        <authorList>
            <person name="Nakao R."/>
            <person name="Masuzawa T."/>
        </authorList>
    </citation>
    <scope>NUCLEOTIDE SEQUENCE [LARGE SCALE GENOMIC DNA]</scope>
    <source>
        <strain evidence="5 6">YH101</strain>
    </source>
</reference>
<dbReference type="InterPro" id="IPR050155">
    <property type="entry name" value="HAD-like_hydrolase_sf"/>
</dbReference>
<evidence type="ECO:0000256" key="1">
    <source>
        <dbReference type="ARBA" id="ARBA00000830"/>
    </source>
</evidence>
<dbReference type="AlphaFoldDB" id="A0A2P2DX19"/>
<dbReference type="GO" id="GO:0005829">
    <property type="term" value="C:cytosol"/>
    <property type="evidence" value="ECO:0007669"/>
    <property type="project" value="TreeGrafter"/>
</dbReference>
<dbReference type="GO" id="GO:0006281">
    <property type="term" value="P:DNA repair"/>
    <property type="evidence" value="ECO:0007669"/>
    <property type="project" value="TreeGrafter"/>
</dbReference>
<dbReference type="SUPFAM" id="SSF56784">
    <property type="entry name" value="HAD-like"/>
    <property type="match status" value="1"/>
</dbReference>
<dbReference type="GO" id="GO:0008967">
    <property type="term" value="F:phosphoglycolate phosphatase activity"/>
    <property type="evidence" value="ECO:0007669"/>
    <property type="project" value="UniProtKB-EC"/>
</dbReference>
<dbReference type="RefSeq" id="WP_108973734.1">
    <property type="nucleotide sequence ID" value="NZ_BFBB01000002.1"/>
</dbReference>
<evidence type="ECO:0000256" key="4">
    <source>
        <dbReference type="ARBA" id="ARBA00013078"/>
    </source>
</evidence>
<comment type="caution">
    <text evidence="5">The sequence shown here is derived from an EMBL/GenBank/DDBJ whole genome shotgun (WGS) entry which is preliminary data.</text>
</comment>
<proteinExistence type="inferred from homology"/>
<dbReference type="SFLD" id="SFLDS00003">
    <property type="entry name" value="Haloacid_Dehalogenase"/>
    <property type="match status" value="1"/>
</dbReference>
<organism evidence="5 6">
    <name type="scientific">Leptospira ryugenii</name>
    <dbReference type="NCBI Taxonomy" id="1917863"/>
    <lineage>
        <taxon>Bacteria</taxon>
        <taxon>Pseudomonadati</taxon>
        <taxon>Spirochaetota</taxon>
        <taxon>Spirochaetia</taxon>
        <taxon>Leptospirales</taxon>
        <taxon>Leptospiraceae</taxon>
        <taxon>Leptospira</taxon>
    </lineage>
</organism>
<dbReference type="InterPro" id="IPR036412">
    <property type="entry name" value="HAD-like_sf"/>
</dbReference>
<dbReference type="Proteomes" id="UP000245133">
    <property type="component" value="Unassembled WGS sequence"/>
</dbReference>
<comment type="similarity">
    <text evidence="3">Belongs to the HAD-like hydrolase superfamily. CbbY/CbbZ/Gph/YieH family.</text>
</comment>
<dbReference type="EMBL" id="BFBB01000002">
    <property type="protein sequence ID" value="GBF49185.1"/>
    <property type="molecule type" value="Genomic_DNA"/>
</dbReference>
<evidence type="ECO:0000256" key="2">
    <source>
        <dbReference type="ARBA" id="ARBA00004818"/>
    </source>
</evidence>
<evidence type="ECO:0000313" key="6">
    <source>
        <dbReference type="Proteomes" id="UP000245133"/>
    </source>
</evidence>
<gene>
    <name evidence="5" type="ORF">LPTSP4_06950</name>
</gene>
<dbReference type="OrthoDB" id="9792518at2"/>
<comment type="catalytic activity">
    <reaction evidence="1">
        <text>2-phosphoglycolate + H2O = glycolate + phosphate</text>
        <dbReference type="Rhea" id="RHEA:14369"/>
        <dbReference type="ChEBI" id="CHEBI:15377"/>
        <dbReference type="ChEBI" id="CHEBI:29805"/>
        <dbReference type="ChEBI" id="CHEBI:43474"/>
        <dbReference type="ChEBI" id="CHEBI:58033"/>
        <dbReference type="EC" id="3.1.3.18"/>
    </reaction>
</comment>
<dbReference type="InterPro" id="IPR023214">
    <property type="entry name" value="HAD_sf"/>
</dbReference>
<dbReference type="Gene3D" id="3.40.50.1000">
    <property type="entry name" value="HAD superfamily/HAD-like"/>
    <property type="match status" value="1"/>
</dbReference>
<protein>
    <recommendedName>
        <fullName evidence="4">phosphoglycolate phosphatase</fullName>
        <ecNumber evidence="4">3.1.3.18</ecNumber>
    </recommendedName>
</protein>
<dbReference type="PANTHER" id="PTHR43434">
    <property type="entry name" value="PHOSPHOGLYCOLATE PHOSPHATASE"/>
    <property type="match status" value="1"/>
</dbReference>
<dbReference type="InterPro" id="IPR041492">
    <property type="entry name" value="HAD_2"/>
</dbReference>
<comment type="pathway">
    <text evidence="2">Organic acid metabolism; glycolate biosynthesis; glycolate from 2-phosphoglycolate: step 1/1.</text>
</comment>
<evidence type="ECO:0000313" key="5">
    <source>
        <dbReference type="EMBL" id="GBF49185.1"/>
    </source>
</evidence>
<accession>A0A2P2DX19</accession>
<dbReference type="EC" id="3.1.3.18" evidence="4"/>